<proteinExistence type="predicted"/>
<keyword evidence="5" id="KW-1185">Reference proteome</keyword>
<evidence type="ECO:0000313" key="5">
    <source>
        <dbReference type="Proteomes" id="UP001500339"/>
    </source>
</evidence>
<reference evidence="4 5" key="1">
    <citation type="journal article" date="2019" name="Int. J. Syst. Evol. Microbiol.">
        <title>The Global Catalogue of Microorganisms (GCM) 10K type strain sequencing project: providing services to taxonomists for standard genome sequencing and annotation.</title>
        <authorList>
            <consortium name="The Broad Institute Genomics Platform"/>
            <consortium name="The Broad Institute Genome Sequencing Center for Infectious Disease"/>
            <person name="Wu L."/>
            <person name="Ma J."/>
        </authorList>
    </citation>
    <scope>NUCLEOTIDE SEQUENCE [LARGE SCALE GENOMIC DNA]</scope>
    <source>
        <strain evidence="4 5">JCM 1405</strain>
    </source>
</reference>
<keyword evidence="2 4" id="KW-0067">ATP-binding</keyword>
<dbReference type="PROSITE" id="PS00211">
    <property type="entry name" value="ABC_TRANSPORTER_1"/>
    <property type="match status" value="1"/>
</dbReference>
<evidence type="ECO:0000256" key="2">
    <source>
        <dbReference type="ARBA" id="ARBA00022840"/>
    </source>
</evidence>
<dbReference type="Pfam" id="PF00005">
    <property type="entry name" value="ABC_tran"/>
    <property type="match status" value="1"/>
</dbReference>
<dbReference type="GO" id="GO:0005524">
    <property type="term" value="F:ATP binding"/>
    <property type="evidence" value="ECO:0007669"/>
    <property type="project" value="UniProtKB-KW"/>
</dbReference>
<gene>
    <name evidence="4" type="ORF">GCM10008905_30260</name>
</gene>
<dbReference type="InterPro" id="IPR017871">
    <property type="entry name" value="ABC_transporter-like_CS"/>
</dbReference>
<dbReference type="Proteomes" id="UP001500339">
    <property type="component" value="Unassembled WGS sequence"/>
</dbReference>
<organism evidence="4 5">
    <name type="scientific">Clostridium malenominatum</name>
    <dbReference type="NCBI Taxonomy" id="1539"/>
    <lineage>
        <taxon>Bacteria</taxon>
        <taxon>Bacillati</taxon>
        <taxon>Bacillota</taxon>
        <taxon>Clostridia</taxon>
        <taxon>Eubacteriales</taxon>
        <taxon>Clostridiaceae</taxon>
        <taxon>Clostridium</taxon>
    </lineage>
</organism>
<dbReference type="Gene3D" id="3.40.50.300">
    <property type="entry name" value="P-loop containing nucleotide triphosphate hydrolases"/>
    <property type="match status" value="1"/>
</dbReference>
<dbReference type="PANTHER" id="PTHR24220:SF692">
    <property type="entry name" value="ABC TRANSPORTER DOMAIN-CONTAINING PROTEIN"/>
    <property type="match status" value="1"/>
</dbReference>
<evidence type="ECO:0000256" key="1">
    <source>
        <dbReference type="ARBA" id="ARBA00022741"/>
    </source>
</evidence>
<dbReference type="InterPro" id="IPR003593">
    <property type="entry name" value="AAA+_ATPase"/>
</dbReference>
<dbReference type="SMART" id="SM00382">
    <property type="entry name" value="AAA"/>
    <property type="match status" value="1"/>
</dbReference>
<evidence type="ECO:0000259" key="3">
    <source>
        <dbReference type="PROSITE" id="PS50893"/>
    </source>
</evidence>
<dbReference type="InterPro" id="IPR027417">
    <property type="entry name" value="P-loop_NTPase"/>
</dbReference>
<evidence type="ECO:0000313" key="4">
    <source>
        <dbReference type="EMBL" id="GAA0729773.1"/>
    </source>
</evidence>
<name>A0ABN1J5X3_9CLOT</name>
<keyword evidence="1" id="KW-0547">Nucleotide-binding</keyword>
<dbReference type="InterPro" id="IPR015854">
    <property type="entry name" value="ABC_transpr_LolD-like"/>
</dbReference>
<dbReference type="EMBL" id="BAAACF010000006">
    <property type="protein sequence ID" value="GAA0729773.1"/>
    <property type="molecule type" value="Genomic_DNA"/>
</dbReference>
<dbReference type="InterPro" id="IPR003439">
    <property type="entry name" value="ABC_transporter-like_ATP-bd"/>
</dbReference>
<accession>A0ABN1J5X3</accession>
<comment type="caution">
    <text evidence="4">The sequence shown here is derived from an EMBL/GenBank/DDBJ whole genome shotgun (WGS) entry which is preliminary data.</text>
</comment>
<dbReference type="PANTHER" id="PTHR24220">
    <property type="entry name" value="IMPORT ATP-BINDING PROTEIN"/>
    <property type="match status" value="1"/>
</dbReference>
<sequence>MLRIENLLKTFNKGTANENILFNNLSFTIEDGDFITIVGSNGAGKSTLLNIISGCIEEDGGSIFLNGDDISKLPEHKRTRFMGRVFQDPSLGTSPSMTILENLSIAQNKGKKFGLSKGVNGKDVEYFKELLSKLNLGLEDKLYTKVGMLSGGQRQALALIMAAMSNPSLMLLDEHTAALDPKTSEIIIELSNEMVVDRKITTLMVTHNLNHAIKIGNRLIMMHRGEIILDIKGEEKKSLTINKLLSYFDSAQSNEVISDRTLFSF</sequence>
<dbReference type="SUPFAM" id="SSF52540">
    <property type="entry name" value="P-loop containing nucleoside triphosphate hydrolases"/>
    <property type="match status" value="1"/>
</dbReference>
<dbReference type="PROSITE" id="PS50893">
    <property type="entry name" value="ABC_TRANSPORTER_2"/>
    <property type="match status" value="1"/>
</dbReference>
<dbReference type="RefSeq" id="WP_343771012.1">
    <property type="nucleotide sequence ID" value="NZ_BAAACF010000006.1"/>
</dbReference>
<feature type="domain" description="ABC transporter" evidence="3">
    <location>
        <begin position="2"/>
        <end position="249"/>
    </location>
</feature>
<protein>
    <submittedName>
        <fullName evidence="4">ATP-binding cassette domain-containing protein</fullName>
    </submittedName>
</protein>